<evidence type="ECO:0000256" key="2">
    <source>
        <dbReference type="ARBA" id="ARBA00008234"/>
    </source>
</evidence>
<dbReference type="Proteomes" id="UP001497472">
    <property type="component" value="Unassembled WGS sequence"/>
</dbReference>
<dbReference type="InterPro" id="IPR045473">
    <property type="entry name" value="ASM_C"/>
</dbReference>
<feature type="binding site" evidence="13">
    <location>
        <position position="192"/>
    </location>
    <ligand>
        <name>Zn(2+)</name>
        <dbReference type="ChEBI" id="CHEBI:29105"/>
        <label>1</label>
    </ligand>
</feature>
<name>A0AAV1JC61_9NEOP</name>
<feature type="disulfide bond" evidence="14">
    <location>
        <begin position="207"/>
        <end position="212"/>
    </location>
</feature>
<comment type="caution">
    <text evidence="17">The sequence shown here is derived from an EMBL/GenBank/DDBJ whole genome shotgun (WGS) entry which is preliminary data.</text>
</comment>
<dbReference type="InterPro" id="IPR029052">
    <property type="entry name" value="Metallo-depent_PP-like"/>
</dbReference>
<keyword evidence="8 14" id="KW-1015">Disulfide bond</keyword>
<dbReference type="Pfam" id="PF00149">
    <property type="entry name" value="Metallophos"/>
    <property type="match status" value="1"/>
</dbReference>
<feature type="binding site" evidence="13">
    <location>
        <position position="313"/>
    </location>
    <ligand>
        <name>Zn(2+)</name>
        <dbReference type="ChEBI" id="CHEBI:29105"/>
        <label>2</label>
    </ligand>
</feature>
<dbReference type="GO" id="GO:0046872">
    <property type="term" value="F:metal ion binding"/>
    <property type="evidence" value="ECO:0007669"/>
    <property type="project" value="UniProtKB-KW"/>
</dbReference>
<evidence type="ECO:0000256" key="6">
    <source>
        <dbReference type="ARBA" id="ARBA00022801"/>
    </source>
</evidence>
<dbReference type="InterPro" id="IPR004843">
    <property type="entry name" value="Calcineurin-like_PHP"/>
</dbReference>
<keyword evidence="5 15" id="KW-0732">Signal</keyword>
<comment type="similarity">
    <text evidence="2 12">Belongs to the acid sphingomyelinase family.</text>
</comment>
<feature type="disulfide bond" evidence="14">
    <location>
        <begin position="76"/>
        <end position="142"/>
    </location>
</feature>
<evidence type="ECO:0000256" key="5">
    <source>
        <dbReference type="ARBA" id="ARBA00022729"/>
    </source>
</evidence>
<dbReference type="PANTHER" id="PTHR10340:SF29">
    <property type="entry name" value="SPHINGOMYELIN PHOSPHODIESTERASE"/>
    <property type="match status" value="1"/>
</dbReference>
<evidence type="ECO:0000256" key="14">
    <source>
        <dbReference type="PIRSR" id="PIRSR000948-2"/>
    </source>
</evidence>
<feature type="disulfide bond" evidence="14">
    <location>
        <begin position="622"/>
        <end position="626"/>
    </location>
</feature>
<accession>A0AAV1JC61</accession>
<evidence type="ECO:0000256" key="12">
    <source>
        <dbReference type="PIRNR" id="PIRNR000948"/>
    </source>
</evidence>
<feature type="binding site" evidence="13">
    <location>
        <position position="498"/>
    </location>
    <ligand>
        <name>Zn(2+)</name>
        <dbReference type="ChEBI" id="CHEBI:29105"/>
        <label>1</label>
    </ligand>
</feature>
<feature type="disulfide bond" evidence="14">
    <location>
        <begin position="213"/>
        <end position="284"/>
    </location>
</feature>
<dbReference type="Pfam" id="PF19272">
    <property type="entry name" value="ASMase_C"/>
    <property type="match status" value="1"/>
</dbReference>
<dbReference type="PANTHER" id="PTHR10340">
    <property type="entry name" value="SPHINGOMYELIN PHOSPHODIESTERASE"/>
    <property type="match status" value="1"/>
</dbReference>
<dbReference type="InterPro" id="IPR041805">
    <property type="entry name" value="ASMase/PPN1_MPP"/>
</dbReference>
<protein>
    <recommendedName>
        <fullName evidence="12">Sphingomyelin phosphodiesterase</fullName>
        <ecNumber evidence="12">3.1.4.12</ecNumber>
    </recommendedName>
</protein>
<evidence type="ECO:0000256" key="13">
    <source>
        <dbReference type="PIRSR" id="PIRSR000948-1"/>
    </source>
</evidence>
<dbReference type="GO" id="GO:0016798">
    <property type="term" value="F:hydrolase activity, acting on glycosyl bonds"/>
    <property type="evidence" value="ECO:0007669"/>
    <property type="project" value="UniProtKB-KW"/>
</dbReference>
<keyword evidence="7 13" id="KW-0862">Zinc</keyword>
<dbReference type="GO" id="GO:0016020">
    <property type="term" value="C:membrane"/>
    <property type="evidence" value="ECO:0007669"/>
    <property type="project" value="GOC"/>
</dbReference>
<reference evidence="17 18" key="1">
    <citation type="submission" date="2023-11" db="EMBL/GenBank/DDBJ databases">
        <authorList>
            <person name="Okamura Y."/>
        </authorList>
    </citation>
    <scope>NUCLEOTIDE SEQUENCE [LARGE SCALE GENOMIC DNA]</scope>
</reference>
<dbReference type="Gene3D" id="3.60.21.10">
    <property type="match status" value="1"/>
</dbReference>
<dbReference type="InterPro" id="IPR011001">
    <property type="entry name" value="Saposin-like"/>
</dbReference>
<dbReference type="SUPFAM" id="SSF47862">
    <property type="entry name" value="Saposin"/>
    <property type="match status" value="1"/>
</dbReference>
<comment type="catalytic activity">
    <reaction evidence="11">
        <text>a sphingomyelin + H2O = phosphocholine + an N-acylsphing-4-enine + H(+)</text>
        <dbReference type="Rhea" id="RHEA:19253"/>
        <dbReference type="ChEBI" id="CHEBI:15377"/>
        <dbReference type="ChEBI" id="CHEBI:15378"/>
        <dbReference type="ChEBI" id="CHEBI:17636"/>
        <dbReference type="ChEBI" id="CHEBI:52639"/>
        <dbReference type="ChEBI" id="CHEBI:295975"/>
        <dbReference type="EC" id="3.1.4.12"/>
    </reaction>
    <physiologicalReaction direction="left-to-right" evidence="11">
        <dbReference type="Rhea" id="RHEA:19254"/>
    </physiologicalReaction>
</comment>
<dbReference type="GO" id="GO:0005615">
    <property type="term" value="C:extracellular space"/>
    <property type="evidence" value="ECO:0007669"/>
    <property type="project" value="TreeGrafter"/>
</dbReference>
<dbReference type="InterPro" id="IPR008139">
    <property type="entry name" value="SaposinB_dom"/>
</dbReference>
<comment type="subcellular location">
    <subcellularLocation>
        <location evidence="1">Secreted</location>
    </subcellularLocation>
</comment>
<feature type="chain" id="PRO_5043505632" description="Sphingomyelin phosphodiesterase" evidence="15">
    <location>
        <begin position="17"/>
        <end position="656"/>
    </location>
</feature>
<dbReference type="GO" id="GO:0046513">
    <property type="term" value="P:ceramide biosynthetic process"/>
    <property type="evidence" value="ECO:0007669"/>
    <property type="project" value="TreeGrafter"/>
</dbReference>
<feature type="signal peptide" evidence="15">
    <location>
        <begin position="1"/>
        <end position="16"/>
    </location>
</feature>
<evidence type="ECO:0000256" key="15">
    <source>
        <dbReference type="SAM" id="SignalP"/>
    </source>
</evidence>
<organism evidence="17 18">
    <name type="scientific">Leptosia nina</name>
    <dbReference type="NCBI Taxonomy" id="320188"/>
    <lineage>
        <taxon>Eukaryota</taxon>
        <taxon>Metazoa</taxon>
        <taxon>Ecdysozoa</taxon>
        <taxon>Arthropoda</taxon>
        <taxon>Hexapoda</taxon>
        <taxon>Insecta</taxon>
        <taxon>Pterygota</taxon>
        <taxon>Neoptera</taxon>
        <taxon>Endopterygota</taxon>
        <taxon>Lepidoptera</taxon>
        <taxon>Glossata</taxon>
        <taxon>Ditrysia</taxon>
        <taxon>Papilionoidea</taxon>
        <taxon>Pieridae</taxon>
        <taxon>Pierinae</taxon>
        <taxon>Leptosia</taxon>
    </lineage>
</organism>
<evidence type="ECO:0000259" key="16">
    <source>
        <dbReference type="PROSITE" id="PS50015"/>
    </source>
</evidence>
<keyword evidence="9" id="KW-0325">Glycoprotein</keyword>
<keyword evidence="4 13" id="KW-0479">Metal-binding</keyword>
<feature type="binding site" evidence="13">
    <location>
        <position position="354"/>
    </location>
    <ligand>
        <name>Zn(2+)</name>
        <dbReference type="ChEBI" id="CHEBI:29105"/>
        <label>2</label>
    </ligand>
</feature>
<evidence type="ECO:0000313" key="17">
    <source>
        <dbReference type="EMBL" id="CAK1546018.1"/>
    </source>
</evidence>
<evidence type="ECO:0000256" key="11">
    <source>
        <dbReference type="ARBA" id="ARBA00047268"/>
    </source>
</evidence>
<evidence type="ECO:0000256" key="1">
    <source>
        <dbReference type="ARBA" id="ARBA00004613"/>
    </source>
</evidence>
<dbReference type="EMBL" id="CAVLEF010000007">
    <property type="protein sequence ID" value="CAK1546018.1"/>
    <property type="molecule type" value="Genomic_DNA"/>
</dbReference>
<dbReference type="InterPro" id="IPR011160">
    <property type="entry name" value="Sphingomy_PDE"/>
</dbReference>
<dbReference type="AlphaFoldDB" id="A0AAV1JC61"/>
<dbReference type="SUPFAM" id="SSF56300">
    <property type="entry name" value="Metallo-dependent phosphatases"/>
    <property type="match status" value="1"/>
</dbReference>
<dbReference type="GO" id="GO:0006685">
    <property type="term" value="P:sphingomyelin catabolic process"/>
    <property type="evidence" value="ECO:0007669"/>
    <property type="project" value="UniProtKB-UniRule"/>
</dbReference>
<dbReference type="PROSITE" id="PS50015">
    <property type="entry name" value="SAP_B"/>
    <property type="match status" value="1"/>
</dbReference>
<keyword evidence="10 12" id="KW-0326">Glycosidase</keyword>
<feature type="disulfide bond" evidence="14">
    <location>
        <begin position="104"/>
        <end position="115"/>
    </location>
</feature>
<evidence type="ECO:0000256" key="10">
    <source>
        <dbReference type="ARBA" id="ARBA00023295"/>
    </source>
</evidence>
<dbReference type="CDD" id="cd00842">
    <property type="entry name" value="MPP_ASMase"/>
    <property type="match status" value="1"/>
</dbReference>
<dbReference type="EC" id="3.1.4.12" evidence="12"/>
<feature type="disulfide bond" evidence="14">
    <location>
        <begin position="73"/>
        <end position="155"/>
    </location>
</feature>
<feature type="binding site" evidence="13">
    <location>
        <position position="462"/>
    </location>
    <ligand>
        <name>Zn(2+)</name>
        <dbReference type="ChEBI" id="CHEBI:29105"/>
        <label>2</label>
    </ligand>
</feature>
<feature type="binding site" evidence="13">
    <location>
        <position position="313"/>
    </location>
    <ligand>
        <name>Zn(2+)</name>
        <dbReference type="ChEBI" id="CHEBI:29105"/>
        <label>1</label>
    </ligand>
</feature>
<proteinExistence type="inferred from homology"/>
<dbReference type="GO" id="GO:0061750">
    <property type="term" value="F:acid sphingomyelin phosphodiesterase activity"/>
    <property type="evidence" value="ECO:0007669"/>
    <property type="project" value="TreeGrafter"/>
</dbReference>
<dbReference type="PIRSF" id="PIRSF000948">
    <property type="entry name" value="Sphingomy_PDE"/>
    <property type="match status" value="1"/>
</dbReference>
<keyword evidence="3" id="KW-0964">Secreted</keyword>
<evidence type="ECO:0000313" key="18">
    <source>
        <dbReference type="Proteomes" id="UP001497472"/>
    </source>
</evidence>
<feature type="binding site" evidence="13">
    <location>
        <position position="496"/>
    </location>
    <ligand>
        <name>Zn(2+)</name>
        <dbReference type="ChEBI" id="CHEBI:29105"/>
        <label>2</label>
    </ligand>
</feature>
<feature type="domain" description="Saposin B-type" evidence="16">
    <location>
        <begin position="69"/>
        <end position="159"/>
    </location>
</feature>
<feature type="binding site" evidence="13">
    <location>
        <position position="194"/>
    </location>
    <ligand>
        <name>Zn(2+)</name>
        <dbReference type="ChEBI" id="CHEBI:29105"/>
        <label>1</label>
    </ligand>
</feature>
<comment type="cofactor">
    <cofactor evidence="13">
        <name>Zn(2+)</name>
        <dbReference type="ChEBI" id="CHEBI:29105"/>
    </cofactor>
    <text evidence="13">Binds 2 Zn(2+) ions per subunit.</text>
</comment>
<keyword evidence="6 12" id="KW-0378">Hydrolase</keyword>
<dbReference type="GO" id="GO:0005764">
    <property type="term" value="C:lysosome"/>
    <property type="evidence" value="ECO:0007669"/>
    <property type="project" value="TreeGrafter"/>
</dbReference>
<evidence type="ECO:0000256" key="3">
    <source>
        <dbReference type="ARBA" id="ARBA00022525"/>
    </source>
</evidence>
<sequence>MKEFFIVLIVTSACVATKYLSTDELTSVFTRAGKNELNENDWGVIEDLTEILYLPKDNVNYDKLFASRSNLFCVLCRTVFAALTDLVRNGANDKSLVDSITLICNRLSIVTPKVCHGAVFLNVPIINYIIRTTPAAEPGTFCGIFFQSIHDSDNCRFNDDRFNWRVELPPIVEIPPVKYNNAKPLTVAVITDAHIDPLYEPFGVADCSEPVCCRKGQTTRNFKYTYNQDTDEEVVLKSLSEVNGQPVIDIDAGKTLRHNRKLTKNNKNNENHIPAGYWGDYRDCDSPVWAYDDVIDRMHATHQDIDIIYYMGDTIDHHVWETTYELIDEVNLYLVDKLRKTFGDNVPVIAAIGNHESQPTNQFAPQRITQAYLNTTWLYESLARKWGSYLTEEAKNTLRKHGDFSMAVRPGLRVISLNTNIAYKNNWWLVFDPTDAKNHLDWLIRELYKAEQAGEKVHILSHIPPGVHDLTYTWTREYNRIVNRFQKTIAAEFNGHTHSDEFKIFYSNENKSVPIAVSWGAGSASAYSNNNVNYKIAIISPTNYAPLSITNYVYNLTEANLTPNRRPHWFKLYDIKNTYGISDLSPAAMNDLVYSMVTDKKYLLDIYSAFQTRLSDTRWQNCDEICKINNLCRIVVTVLFDRELCNKLTDLYFSLK</sequence>
<keyword evidence="18" id="KW-1185">Reference proteome</keyword>
<gene>
    <name evidence="17" type="ORF">LNINA_LOCUS5625</name>
</gene>
<evidence type="ECO:0000256" key="7">
    <source>
        <dbReference type="ARBA" id="ARBA00022833"/>
    </source>
</evidence>
<evidence type="ECO:0000256" key="8">
    <source>
        <dbReference type="ARBA" id="ARBA00023157"/>
    </source>
</evidence>
<evidence type="ECO:0000256" key="9">
    <source>
        <dbReference type="ARBA" id="ARBA00023180"/>
    </source>
</evidence>
<comment type="function">
    <text evidence="12">Converts sphingomyelin to ceramide.</text>
</comment>
<evidence type="ECO:0000256" key="4">
    <source>
        <dbReference type="ARBA" id="ARBA00022723"/>
    </source>
</evidence>